<dbReference type="GO" id="GO:0008270">
    <property type="term" value="F:zinc ion binding"/>
    <property type="evidence" value="ECO:0007669"/>
    <property type="project" value="UniProtKB-KW"/>
</dbReference>
<reference evidence="6 7" key="1">
    <citation type="submission" date="2020-01" db="EMBL/GenBank/DDBJ databases">
        <authorList>
            <person name="Gupta K D."/>
        </authorList>
    </citation>
    <scope>NUCLEOTIDE SEQUENCE [LARGE SCALE GENOMIC DNA]</scope>
</reference>
<evidence type="ECO:0000313" key="7">
    <source>
        <dbReference type="Proteomes" id="UP000467700"/>
    </source>
</evidence>
<evidence type="ECO:0000313" key="6">
    <source>
        <dbReference type="EMBL" id="CAA7261065.1"/>
    </source>
</evidence>
<dbReference type="SUPFAM" id="SSF144232">
    <property type="entry name" value="HIT/MYND zinc finger-like"/>
    <property type="match status" value="1"/>
</dbReference>
<dbReference type="OrthoDB" id="5231159at2759"/>
<dbReference type="AlphaFoldDB" id="A0A8S0VQT2"/>
<evidence type="ECO:0000256" key="4">
    <source>
        <dbReference type="PROSITE-ProRule" id="PRU00134"/>
    </source>
</evidence>
<evidence type="ECO:0000259" key="5">
    <source>
        <dbReference type="PROSITE" id="PS50865"/>
    </source>
</evidence>
<evidence type="ECO:0000256" key="3">
    <source>
        <dbReference type="ARBA" id="ARBA00022833"/>
    </source>
</evidence>
<keyword evidence="3" id="KW-0862">Zinc</keyword>
<dbReference type="Proteomes" id="UP000467700">
    <property type="component" value="Unassembled WGS sequence"/>
</dbReference>
<protein>
    <recommendedName>
        <fullName evidence="5">MYND-type domain-containing protein</fullName>
    </recommendedName>
</protein>
<keyword evidence="1" id="KW-0479">Metal-binding</keyword>
<dbReference type="PROSITE" id="PS50865">
    <property type="entry name" value="ZF_MYND_2"/>
    <property type="match status" value="1"/>
</dbReference>
<dbReference type="EMBL" id="CACVBS010000031">
    <property type="protein sequence ID" value="CAA7261065.1"/>
    <property type="molecule type" value="Genomic_DNA"/>
</dbReference>
<proteinExistence type="predicted"/>
<dbReference type="InterPro" id="IPR002893">
    <property type="entry name" value="Znf_MYND"/>
</dbReference>
<dbReference type="Pfam" id="PF01753">
    <property type="entry name" value="zf-MYND"/>
    <property type="match status" value="1"/>
</dbReference>
<sequence>MAMYCSRECQKKDWPGHKLSCKEATSPIPRLLSGLMANPVLILDLHTALAIMFNIATIPANPPPPFRPEDKVDQKAEAKAFALALKDARPNPGNWDEVPFIAQCTVDLEPCDYNDVSRVLSGEVTDVQCATIEGRLHLRDLCPSEFSAPPIPIASVSRPRSEE</sequence>
<keyword evidence="2 4" id="KW-0863">Zinc-finger</keyword>
<organism evidence="6 7">
    <name type="scientific">Cyclocybe aegerita</name>
    <name type="common">Black poplar mushroom</name>
    <name type="synonym">Agrocybe aegerita</name>
    <dbReference type="NCBI Taxonomy" id="1973307"/>
    <lineage>
        <taxon>Eukaryota</taxon>
        <taxon>Fungi</taxon>
        <taxon>Dikarya</taxon>
        <taxon>Basidiomycota</taxon>
        <taxon>Agaricomycotina</taxon>
        <taxon>Agaricomycetes</taxon>
        <taxon>Agaricomycetidae</taxon>
        <taxon>Agaricales</taxon>
        <taxon>Agaricineae</taxon>
        <taxon>Bolbitiaceae</taxon>
        <taxon>Cyclocybe</taxon>
    </lineage>
</organism>
<evidence type="ECO:0000256" key="2">
    <source>
        <dbReference type="ARBA" id="ARBA00022771"/>
    </source>
</evidence>
<evidence type="ECO:0000256" key="1">
    <source>
        <dbReference type="ARBA" id="ARBA00022723"/>
    </source>
</evidence>
<feature type="domain" description="MYND-type" evidence="5">
    <location>
        <begin position="1"/>
        <end position="21"/>
    </location>
</feature>
<dbReference type="Gene3D" id="6.10.140.2220">
    <property type="match status" value="1"/>
</dbReference>
<comment type="caution">
    <text evidence="6">The sequence shown here is derived from an EMBL/GenBank/DDBJ whole genome shotgun (WGS) entry which is preliminary data.</text>
</comment>
<keyword evidence="7" id="KW-1185">Reference proteome</keyword>
<name>A0A8S0VQT2_CYCAE</name>
<gene>
    <name evidence="6" type="ORF">AAE3_LOCUS3232</name>
</gene>
<accession>A0A8S0VQT2</accession>